<dbReference type="EMBL" id="BOMN01000106">
    <property type="protein sequence ID" value="GIE24240.1"/>
    <property type="molecule type" value="Genomic_DNA"/>
</dbReference>
<protein>
    <recommendedName>
        <fullName evidence="3">Helix-turn-helix protein</fullName>
    </recommendedName>
</protein>
<dbReference type="RefSeq" id="WP_203841268.1">
    <property type="nucleotide sequence ID" value="NZ_BAAATV010000012.1"/>
</dbReference>
<evidence type="ECO:0000313" key="1">
    <source>
        <dbReference type="EMBL" id="GIE24240.1"/>
    </source>
</evidence>
<reference evidence="1 2" key="1">
    <citation type="submission" date="2021-01" db="EMBL/GenBank/DDBJ databases">
        <title>Whole genome shotgun sequence of Actinoplanes humidus NBRC 14915.</title>
        <authorList>
            <person name="Komaki H."/>
            <person name="Tamura T."/>
        </authorList>
    </citation>
    <scope>NUCLEOTIDE SEQUENCE [LARGE SCALE GENOMIC DNA]</scope>
    <source>
        <strain evidence="1 2">NBRC 14915</strain>
    </source>
</reference>
<keyword evidence="2" id="KW-1185">Reference proteome</keyword>
<organism evidence="1 2">
    <name type="scientific">Winogradskya humida</name>
    <dbReference type="NCBI Taxonomy" id="113566"/>
    <lineage>
        <taxon>Bacteria</taxon>
        <taxon>Bacillati</taxon>
        <taxon>Actinomycetota</taxon>
        <taxon>Actinomycetes</taxon>
        <taxon>Micromonosporales</taxon>
        <taxon>Micromonosporaceae</taxon>
        <taxon>Winogradskya</taxon>
    </lineage>
</organism>
<proteinExistence type="predicted"/>
<sequence length="216" mass="24257">MLAPFVTAGDLRGLRAYLMIVAASSATNEQDTWTTELDSLVWARLFDAHKDAESAAARTAAWRTMTRLKDKGLIDCTRTKGSRNIAVTLLREDGTRQPYSRPGLADKDAYLQLPIGFWAKGHDEKINLPGLAMLLAICAERRWAAFPAEHMPTWYGWSADTTLRGLKNLRELGLVEQRERYKRAELTAPGSTMFYEYRHVRAMRPSTRARPAGATA</sequence>
<comment type="caution">
    <text evidence="1">The sequence shown here is derived from an EMBL/GenBank/DDBJ whole genome shotgun (WGS) entry which is preliminary data.</text>
</comment>
<gene>
    <name evidence="1" type="ORF">Ahu01nite_073420</name>
</gene>
<evidence type="ECO:0000313" key="2">
    <source>
        <dbReference type="Proteomes" id="UP000603200"/>
    </source>
</evidence>
<evidence type="ECO:0008006" key="3">
    <source>
        <dbReference type="Google" id="ProtNLM"/>
    </source>
</evidence>
<accession>A0ABQ4A031</accession>
<name>A0ABQ4A031_9ACTN</name>
<dbReference type="Proteomes" id="UP000603200">
    <property type="component" value="Unassembled WGS sequence"/>
</dbReference>